<organism evidence="2 3">
    <name type="scientific">Cerrena zonata</name>
    <dbReference type="NCBI Taxonomy" id="2478898"/>
    <lineage>
        <taxon>Eukaryota</taxon>
        <taxon>Fungi</taxon>
        <taxon>Dikarya</taxon>
        <taxon>Basidiomycota</taxon>
        <taxon>Agaricomycotina</taxon>
        <taxon>Agaricomycetes</taxon>
        <taxon>Polyporales</taxon>
        <taxon>Cerrenaceae</taxon>
        <taxon>Cerrena</taxon>
    </lineage>
</organism>
<feature type="region of interest" description="Disordered" evidence="1">
    <location>
        <begin position="169"/>
        <end position="206"/>
    </location>
</feature>
<comment type="caution">
    <text evidence="2">The sequence shown here is derived from an EMBL/GenBank/DDBJ whole genome shotgun (WGS) entry which is preliminary data.</text>
</comment>
<dbReference type="Proteomes" id="UP001385951">
    <property type="component" value="Unassembled WGS sequence"/>
</dbReference>
<proteinExistence type="predicted"/>
<sequence>MFIRKAPWRPLVVYKFTVPHPSVSTSDVEIALFKNSYLNGIPVDDPDRLNAEAFLAKNEITVKKVQDATIHAEASLMGLGCDLQKGNNYNEDIKEVFNADLIPIGVSKKCCWCCAELDRMLKAKSPIRGPKYSLPSTHATIFPWVAPTGLSVDVLSRMRDHLREIFDRAARDPHNIPSSNRTSPTSAPSELKDDTRDKWTTSEAVAEAEAAAEAASLVENYT</sequence>
<reference evidence="2 3" key="1">
    <citation type="submission" date="2022-09" db="EMBL/GenBank/DDBJ databases">
        <authorList>
            <person name="Palmer J.M."/>
        </authorList>
    </citation>
    <scope>NUCLEOTIDE SEQUENCE [LARGE SCALE GENOMIC DNA]</scope>
    <source>
        <strain evidence="2 3">DSM 7382</strain>
    </source>
</reference>
<feature type="compositionally biased region" description="Polar residues" evidence="1">
    <location>
        <begin position="176"/>
        <end position="188"/>
    </location>
</feature>
<evidence type="ECO:0000313" key="3">
    <source>
        <dbReference type="Proteomes" id="UP001385951"/>
    </source>
</evidence>
<feature type="compositionally biased region" description="Basic and acidic residues" evidence="1">
    <location>
        <begin position="190"/>
        <end position="200"/>
    </location>
</feature>
<gene>
    <name evidence="2" type="ORF">QCA50_016647</name>
</gene>
<evidence type="ECO:0000313" key="2">
    <source>
        <dbReference type="EMBL" id="KAK7680407.1"/>
    </source>
</evidence>
<protein>
    <submittedName>
        <fullName evidence="2">Uncharacterized protein</fullName>
    </submittedName>
</protein>
<dbReference type="EMBL" id="JASBNA010000050">
    <property type="protein sequence ID" value="KAK7680407.1"/>
    <property type="molecule type" value="Genomic_DNA"/>
</dbReference>
<accession>A0AAW0FJP1</accession>
<evidence type="ECO:0000256" key="1">
    <source>
        <dbReference type="SAM" id="MobiDB-lite"/>
    </source>
</evidence>
<name>A0AAW0FJP1_9APHY</name>
<keyword evidence="3" id="KW-1185">Reference proteome</keyword>
<dbReference type="AlphaFoldDB" id="A0AAW0FJP1"/>